<dbReference type="VEuPathDB" id="FungiDB:H257_19461"/>
<proteinExistence type="predicted"/>
<dbReference type="GeneID" id="20821457"/>
<dbReference type="STRING" id="112090.W4F9X9"/>
<evidence type="ECO:0000313" key="1">
    <source>
        <dbReference type="EMBL" id="ETV63611.1"/>
    </source>
</evidence>
<protein>
    <submittedName>
        <fullName evidence="1">Uncharacterized protein</fullName>
    </submittedName>
</protein>
<accession>W4F9X9</accession>
<sequence length="101" mass="10324">MVPSYPTTSIISAGAPPPADETVTTVVDVGSAVEISQCGDRGKPIHFLGNGVIKSAFESAPLTIAVKLAGQVVYSHDGSLCGTTHIPLPLGLGHIIMTDMP</sequence>
<reference evidence="1" key="1">
    <citation type="submission" date="2013-12" db="EMBL/GenBank/DDBJ databases">
        <title>The Genome Sequence of Aphanomyces astaci APO3.</title>
        <authorList>
            <consortium name="The Broad Institute Genomics Platform"/>
            <person name="Russ C."/>
            <person name="Tyler B."/>
            <person name="van West P."/>
            <person name="Dieguez-Uribeondo J."/>
            <person name="Young S.K."/>
            <person name="Zeng Q."/>
            <person name="Gargeya S."/>
            <person name="Fitzgerald M."/>
            <person name="Abouelleil A."/>
            <person name="Alvarado L."/>
            <person name="Chapman S.B."/>
            <person name="Gainer-Dewar J."/>
            <person name="Goldberg J."/>
            <person name="Griggs A."/>
            <person name="Gujja S."/>
            <person name="Hansen M."/>
            <person name="Howarth C."/>
            <person name="Imamovic A."/>
            <person name="Ireland A."/>
            <person name="Larimer J."/>
            <person name="McCowan C."/>
            <person name="Murphy C."/>
            <person name="Pearson M."/>
            <person name="Poon T.W."/>
            <person name="Priest M."/>
            <person name="Roberts A."/>
            <person name="Saif S."/>
            <person name="Shea T."/>
            <person name="Sykes S."/>
            <person name="Wortman J."/>
            <person name="Nusbaum C."/>
            <person name="Birren B."/>
        </authorList>
    </citation>
    <scope>NUCLEOTIDE SEQUENCE [LARGE SCALE GENOMIC DNA]</scope>
    <source>
        <strain evidence="1">APO3</strain>
    </source>
</reference>
<gene>
    <name evidence="1" type="ORF">H257_19461</name>
</gene>
<dbReference type="AlphaFoldDB" id="W4F9X9"/>
<dbReference type="EMBL" id="KI913742">
    <property type="protein sequence ID" value="ETV63611.1"/>
    <property type="molecule type" value="Genomic_DNA"/>
</dbReference>
<name>W4F9X9_APHAT</name>
<dbReference type="RefSeq" id="XP_009846906.1">
    <property type="nucleotide sequence ID" value="XM_009848604.1"/>
</dbReference>
<organism evidence="1">
    <name type="scientific">Aphanomyces astaci</name>
    <name type="common">Crayfish plague agent</name>
    <dbReference type="NCBI Taxonomy" id="112090"/>
    <lineage>
        <taxon>Eukaryota</taxon>
        <taxon>Sar</taxon>
        <taxon>Stramenopiles</taxon>
        <taxon>Oomycota</taxon>
        <taxon>Saprolegniomycetes</taxon>
        <taxon>Saprolegniales</taxon>
        <taxon>Verrucalvaceae</taxon>
        <taxon>Aphanomyces</taxon>
    </lineage>
</organism>